<protein>
    <submittedName>
        <fullName evidence="1">Uncharacterized protein</fullName>
    </submittedName>
</protein>
<reference evidence="1" key="1">
    <citation type="journal article" date="2021" name="Proc. Natl. Acad. Sci. U.S.A.">
        <title>A Catalog of Tens of Thousands of Viruses from Human Metagenomes Reveals Hidden Associations with Chronic Diseases.</title>
        <authorList>
            <person name="Tisza M.J."/>
            <person name="Buck C.B."/>
        </authorList>
    </citation>
    <scope>NUCLEOTIDE SEQUENCE</scope>
    <source>
        <strain evidence="1">CtA4S13</strain>
    </source>
</reference>
<name>A0A8S5MQA0_9CAUD</name>
<proteinExistence type="predicted"/>
<organism evidence="1">
    <name type="scientific">Siphoviridae sp. ctA4S13</name>
    <dbReference type="NCBI Taxonomy" id="2826179"/>
    <lineage>
        <taxon>Viruses</taxon>
        <taxon>Duplodnaviria</taxon>
        <taxon>Heunggongvirae</taxon>
        <taxon>Uroviricota</taxon>
        <taxon>Caudoviricetes</taxon>
    </lineage>
</organism>
<evidence type="ECO:0000313" key="1">
    <source>
        <dbReference type="EMBL" id="DAD84549.1"/>
    </source>
</evidence>
<accession>A0A8S5MQA0</accession>
<sequence>MKNQAFIKLVSENNDAYIDISTYGVTLTRGWREALLTPPPVKSFVSNDSRLENGVSVLAAAKYAKKDKREVSLSFFLEGSTQEDYLDKYEAFLDKIAYSGEFCLKVPCLKRVFKFVYSQCSKYGDYGLKKSNFTLRLTENNPNDREKI</sequence>
<dbReference type="EMBL" id="BK014961">
    <property type="protein sequence ID" value="DAD84549.1"/>
    <property type="molecule type" value="Genomic_DNA"/>
</dbReference>